<gene>
    <name evidence="2" type="ORF">STRAU_0069</name>
</gene>
<feature type="compositionally biased region" description="Basic residues" evidence="1">
    <location>
        <begin position="531"/>
        <end position="548"/>
    </location>
</feature>
<evidence type="ECO:0000313" key="2">
    <source>
        <dbReference type="EMBL" id="EPH46903.1"/>
    </source>
</evidence>
<evidence type="ECO:0000313" key="3">
    <source>
        <dbReference type="Proteomes" id="UP000014629"/>
    </source>
</evidence>
<feature type="region of interest" description="Disordered" evidence="1">
    <location>
        <begin position="454"/>
        <end position="486"/>
    </location>
</feature>
<comment type="caution">
    <text evidence="2">The sequence shown here is derived from an EMBL/GenBank/DDBJ whole genome shotgun (WGS) entry which is preliminary data.</text>
</comment>
<name>S3ZUN1_9ACTN</name>
<keyword evidence="3" id="KW-1185">Reference proteome</keyword>
<reference evidence="2 3" key="1">
    <citation type="submission" date="2013-02" db="EMBL/GenBank/DDBJ databases">
        <title>Draft Genome Sequence of Streptomyces aurantiacus, Which Produces Setomimycin.</title>
        <authorList>
            <person name="Gruening B.A."/>
            <person name="Praeg A."/>
            <person name="Erxleben A."/>
            <person name="Guenther S."/>
            <person name="Mueller M."/>
        </authorList>
    </citation>
    <scope>NUCLEOTIDE SEQUENCE [LARGE SCALE GENOMIC DNA]</scope>
    <source>
        <strain evidence="2 3">JA 4570</strain>
    </source>
</reference>
<sequence>MARSHGLFLRWAQHRPGRHECGHDVHPSTRPALRTEHGVGAATVAVRTCRALRRGGVGRSGFRGRLDTRYVTALCLPLLDRVTGRGHPVEQTVGRALRCDHLNIGVSARGRHERVSALPGRAVHERQAYGLITPCPTAVNCRHHDRRGLASVAVPLPGPDAVRPHLPRVPGPVHGPCQHHARGVVDRSELLGARRLARPHAERTLAPLRRARPVPGDFTGEFPYTRGKAVLGFLVSFLRHRAQRVRHAAVRRLNPHPVAVPGHVGAPGFARADQPARVLRGARRGSLRGLCWGRNRDFDGRSPDRRSLRSASHHGRDVLPHVGQHRPPGFVPLLARDDPTPVKRHQAVPVRRGAVDGVRNRAARRALPLPRRVQVSVRSEDRARVRKVVPCHGVAGGSGDLDGVRHGEVLRDGVCGFGVGGRATDQPNERNIPHIHHSWKGFRALLRESALVSGSREAAPAGASTRPRGPWTGWRPPETTVLPRDDQAEPRWAGLWGGLARTELSPLPPTYAEKEVSASRKGLPTATDQRKRQHAGRAGPHPRPHSRCNRGTACAANRADHRGSNCAAGPLREACPRAIRAARPREPNTAPLAAD</sequence>
<dbReference type="Proteomes" id="UP000014629">
    <property type="component" value="Unassembled WGS sequence"/>
</dbReference>
<proteinExistence type="predicted"/>
<organism evidence="2 3">
    <name type="scientific">Streptomyces aurantiacus JA 4570</name>
    <dbReference type="NCBI Taxonomy" id="1286094"/>
    <lineage>
        <taxon>Bacteria</taxon>
        <taxon>Bacillati</taxon>
        <taxon>Actinomycetota</taxon>
        <taxon>Actinomycetes</taxon>
        <taxon>Kitasatosporales</taxon>
        <taxon>Streptomycetaceae</taxon>
        <taxon>Streptomyces</taxon>
        <taxon>Streptomyces aurantiacus group</taxon>
    </lineage>
</organism>
<feature type="region of interest" description="Disordered" evidence="1">
    <location>
        <begin position="512"/>
        <end position="551"/>
    </location>
</feature>
<accession>S3ZUN1</accession>
<feature type="compositionally biased region" description="Low complexity" evidence="1">
    <location>
        <begin position="465"/>
        <end position="477"/>
    </location>
</feature>
<feature type="compositionally biased region" description="Basic and acidic residues" evidence="1">
    <location>
        <begin position="294"/>
        <end position="307"/>
    </location>
</feature>
<dbReference type="AlphaFoldDB" id="S3ZUN1"/>
<dbReference type="EMBL" id="AOPZ01000003">
    <property type="protein sequence ID" value="EPH46903.1"/>
    <property type="molecule type" value="Genomic_DNA"/>
</dbReference>
<dbReference type="PATRIC" id="fig|1286094.4.peg.66"/>
<feature type="region of interest" description="Disordered" evidence="1">
    <location>
        <begin position="294"/>
        <end position="346"/>
    </location>
</feature>
<protein>
    <submittedName>
        <fullName evidence="2">Uncharacterized protein</fullName>
    </submittedName>
</protein>
<evidence type="ECO:0000256" key="1">
    <source>
        <dbReference type="SAM" id="MobiDB-lite"/>
    </source>
</evidence>